<keyword evidence="1" id="KW-0732">Signal</keyword>
<reference evidence="4" key="1">
    <citation type="submission" date="2018-05" db="EMBL/GenBank/DDBJ databases">
        <authorList>
            <person name="Lanie J.A."/>
            <person name="Ng W.-L."/>
            <person name="Kazmierczak K.M."/>
            <person name="Andrzejewski T.M."/>
            <person name="Davidsen T.M."/>
            <person name="Wayne K.J."/>
            <person name="Tettelin H."/>
            <person name="Glass J.I."/>
            <person name="Rusch D."/>
            <person name="Podicherti R."/>
            <person name="Tsui H.-C.T."/>
            <person name="Winkler M.E."/>
        </authorList>
    </citation>
    <scope>NUCLEOTIDE SEQUENCE</scope>
</reference>
<sequence>MFAATLALVLIAAVTVAAHMAYSKSVPGKDAALAESPAQLRVWFTQDPEPALSQLSLDGPNGEVAIGKTTVSEERSVVAEVPSTLGPGSYTVKWRSAGDDGHVQRGDFAFTIRAAD</sequence>
<evidence type="ECO:0000256" key="2">
    <source>
        <dbReference type="ARBA" id="ARBA00023008"/>
    </source>
</evidence>
<dbReference type="Gene3D" id="2.60.40.1220">
    <property type="match status" value="1"/>
</dbReference>
<dbReference type="Pfam" id="PF04234">
    <property type="entry name" value="CopC"/>
    <property type="match status" value="1"/>
</dbReference>
<protein>
    <recommendedName>
        <fullName evidence="3">CopC domain-containing protein</fullName>
    </recommendedName>
</protein>
<dbReference type="GO" id="GO:0005507">
    <property type="term" value="F:copper ion binding"/>
    <property type="evidence" value="ECO:0007669"/>
    <property type="project" value="InterPro"/>
</dbReference>
<evidence type="ECO:0000259" key="3">
    <source>
        <dbReference type="Pfam" id="PF04234"/>
    </source>
</evidence>
<dbReference type="InterPro" id="IPR014756">
    <property type="entry name" value="Ig_E-set"/>
</dbReference>
<keyword evidence="2" id="KW-0186">Copper</keyword>
<dbReference type="AlphaFoldDB" id="A0A381NHY2"/>
<dbReference type="InterPro" id="IPR014755">
    <property type="entry name" value="Cu-Rt/internalin_Ig-like"/>
</dbReference>
<evidence type="ECO:0000256" key="1">
    <source>
        <dbReference type="ARBA" id="ARBA00022729"/>
    </source>
</evidence>
<proteinExistence type="predicted"/>
<dbReference type="GO" id="GO:0046688">
    <property type="term" value="P:response to copper ion"/>
    <property type="evidence" value="ECO:0007669"/>
    <property type="project" value="InterPro"/>
</dbReference>
<gene>
    <name evidence="4" type="ORF">METZ01_LOCUS6568</name>
</gene>
<dbReference type="InterPro" id="IPR007348">
    <property type="entry name" value="CopC_dom"/>
</dbReference>
<dbReference type="GO" id="GO:0042597">
    <property type="term" value="C:periplasmic space"/>
    <property type="evidence" value="ECO:0007669"/>
    <property type="project" value="InterPro"/>
</dbReference>
<organism evidence="4">
    <name type="scientific">marine metagenome</name>
    <dbReference type="NCBI Taxonomy" id="408172"/>
    <lineage>
        <taxon>unclassified sequences</taxon>
        <taxon>metagenomes</taxon>
        <taxon>ecological metagenomes</taxon>
    </lineage>
</organism>
<evidence type="ECO:0000313" key="4">
    <source>
        <dbReference type="EMBL" id="SUZ53714.1"/>
    </source>
</evidence>
<feature type="domain" description="CopC" evidence="3">
    <location>
        <begin position="19"/>
        <end position="112"/>
    </location>
</feature>
<accession>A0A381NHY2</accession>
<name>A0A381NHY2_9ZZZZ</name>
<dbReference type="EMBL" id="UINC01000344">
    <property type="protein sequence ID" value="SUZ53714.1"/>
    <property type="molecule type" value="Genomic_DNA"/>
</dbReference>
<dbReference type="SUPFAM" id="SSF81296">
    <property type="entry name" value="E set domains"/>
    <property type="match status" value="1"/>
</dbReference>